<dbReference type="InterPro" id="IPR023631">
    <property type="entry name" value="Amidase_dom"/>
</dbReference>
<proteinExistence type="predicted"/>
<feature type="domain" description="Amidase" evidence="1">
    <location>
        <begin position="27"/>
        <end position="467"/>
    </location>
</feature>
<organism evidence="2 3">
    <name type="scientific">Spiroplasma cantharicola</name>
    <dbReference type="NCBI Taxonomy" id="362837"/>
    <lineage>
        <taxon>Bacteria</taxon>
        <taxon>Bacillati</taxon>
        <taxon>Mycoplasmatota</taxon>
        <taxon>Mollicutes</taxon>
        <taxon>Entomoplasmatales</taxon>
        <taxon>Spiroplasmataceae</taxon>
        <taxon>Spiroplasma</taxon>
    </lineage>
</organism>
<dbReference type="STRING" id="362837.SCANT_v1c01160"/>
<dbReference type="PROSITE" id="PS00571">
    <property type="entry name" value="AMIDASES"/>
    <property type="match status" value="1"/>
</dbReference>
<dbReference type="Gene3D" id="3.90.1300.10">
    <property type="entry name" value="Amidase signature (AS) domain"/>
    <property type="match status" value="1"/>
</dbReference>
<dbReference type="PATRIC" id="fig|362837.3.peg.116"/>
<dbReference type="Pfam" id="PF01425">
    <property type="entry name" value="Amidase"/>
    <property type="match status" value="1"/>
</dbReference>
<dbReference type="GO" id="GO:0016740">
    <property type="term" value="F:transferase activity"/>
    <property type="evidence" value="ECO:0007669"/>
    <property type="project" value="UniProtKB-KW"/>
</dbReference>
<dbReference type="PANTHER" id="PTHR11895:SF151">
    <property type="entry name" value="GLUTAMYL-TRNA(GLN) AMIDOTRANSFERASE SUBUNIT A"/>
    <property type="match status" value="1"/>
</dbReference>
<dbReference type="RefSeq" id="WP_053945803.1">
    <property type="nucleotide sequence ID" value="NZ_CP012622.1"/>
</dbReference>
<reference evidence="2 3" key="1">
    <citation type="journal article" date="2015" name="Genome Announc.">
        <title>Complete Genome Sequence of Spiroplasma cantharicola CC-1T (DSM 21588), a Bacterium Isolated from Soldier Beetle (Cantharis carolinus).</title>
        <authorList>
            <person name="Lo W.S."/>
            <person name="Liu P.Y."/>
            <person name="Kuo C.H."/>
        </authorList>
    </citation>
    <scope>NUCLEOTIDE SEQUENCE [LARGE SCALE GENOMIC DNA]</scope>
    <source>
        <strain evidence="2 3">CC-1</strain>
    </source>
</reference>
<evidence type="ECO:0000313" key="3">
    <source>
        <dbReference type="Proteomes" id="UP000063919"/>
    </source>
</evidence>
<sequence length="489" mass="54424">MNFKKTTLKKLHEQLVNKELKTTDLIKSVLDSSKADWDSNFLITLCEKEAMQRAIEMENKIEEENVLSGIPFIHKDNISTKGILTTAGSKILSNYIPSFDATIAKKFNNANSILIGKAALDELSMGGTGLFSFNGEVRNPYDKNRIAGGSSSGSAYAVAKGIVPFATGGDTGDSIRKPASLTGIVGFKPTYGSISRYGAIPYAPSLDHLGFFTNNVEDLAYLCEATYGKDEKDFTSIDNKQEFVKNINKFNKKIKFGYIKSVNKFLKGQLLKDYLKLYETLKADGHEVIELDFNKKLLEAIPAAYMMISFAEGVSSNYNLDGIKFGLRAKGNNYKEIIKNSRTQGFGETVKRRFLIGSYQLKSENQELLLAKSKKVRRLIVEELEKLYKQVDILILPPTFEPAPTVDHVYGVDVEQKGDGDFIFAEDILILANFNGMPSITIPFVSQENMPIGINLNAKPKEDLKVLQAAKYLETIIAKNFRQVGDLNE</sequence>
<dbReference type="AlphaFoldDB" id="A0A0M5KLD0"/>
<accession>A0A0M5KLD0</accession>
<dbReference type="EMBL" id="CP012622">
    <property type="protein sequence ID" value="ALD66026.1"/>
    <property type="molecule type" value="Genomic_DNA"/>
</dbReference>
<keyword evidence="3" id="KW-1185">Reference proteome</keyword>
<dbReference type="InterPro" id="IPR020556">
    <property type="entry name" value="Amidase_CS"/>
</dbReference>
<evidence type="ECO:0000313" key="2">
    <source>
        <dbReference type="EMBL" id="ALD66026.1"/>
    </source>
</evidence>
<dbReference type="Proteomes" id="UP000063919">
    <property type="component" value="Chromosome"/>
</dbReference>
<protein>
    <submittedName>
        <fullName evidence="2">Aspartyl/glutamyl-tRNA amidotransferase subunit A</fullName>
    </submittedName>
</protein>
<dbReference type="SUPFAM" id="SSF75304">
    <property type="entry name" value="Amidase signature (AS) enzymes"/>
    <property type="match status" value="1"/>
</dbReference>
<name>A0A0M5KLD0_9MOLU</name>
<gene>
    <name evidence="2" type="primary">gatA</name>
    <name evidence="2" type="ORF">SCANT_v1c01160</name>
</gene>
<dbReference type="PANTHER" id="PTHR11895">
    <property type="entry name" value="TRANSAMIDASE"/>
    <property type="match status" value="1"/>
</dbReference>
<dbReference type="KEGG" id="scj:SCANT_v1c01160"/>
<dbReference type="OrthoDB" id="9811471at2"/>
<dbReference type="InterPro" id="IPR000120">
    <property type="entry name" value="Amidase"/>
</dbReference>
<dbReference type="InterPro" id="IPR036928">
    <property type="entry name" value="AS_sf"/>
</dbReference>
<keyword evidence="2" id="KW-0808">Transferase</keyword>
<evidence type="ECO:0000259" key="1">
    <source>
        <dbReference type="Pfam" id="PF01425"/>
    </source>
</evidence>